<dbReference type="Pfam" id="PF00497">
    <property type="entry name" value="SBP_bac_3"/>
    <property type="match status" value="1"/>
</dbReference>
<evidence type="ECO:0000256" key="1">
    <source>
        <dbReference type="ARBA" id="ARBA00022729"/>
    </source>
</evidence>
<protein>
    <submittedName>
        <fullName evidence="3">ABC-type amino acid transport substrate-binding protein</fullName>
    </submittedName>
</protein>
<dbReference type="PANTHER" id="PTHR35936">
    <property type="entry name" value="MEMBRANE-BOUND LYTIC MUREIN TRANSGLYCOSYLASE F"/>
    <property type="match status" value="1"/>
</dbReference>
<evidence type="ECO:0000313" key="4">
    <source>
        <dbReference type="Proteomes" id="UP000242869"/>
    </source>
</evidence>
<dbReference type="PANTHER" id="PTHR35936:SF25">
    <property type="entry name" value="ABC TRANSPORTER SUBSTRATE-BINDING PROTEIN"/>
    <property type="match status" value="1"/>
</dbReference>
<dbReference type="SMART" id="SM00062">
    <property type="entry name" value="PBPb"/>
    <property type="match status" value="1"/>
</dbReference>
<sequence length="238" mass="26737">MVFADPVKLRTFSQEAFFAKYNLTNPQRPGICIEIIRALEKLDPELKIVGLETKASTARIEAALAAGKIDVFFGLIKTKERAAHFVVAGDPLFNTAQLLVARKNDPIEVKDWDDVRKLGKDGVILVNEGTGQAFYLKKQGGLLIDDQGLTGLVNLKKLIMGRGRLFYVSDMYVAEDLALNKDLASSVKMLSPRFQKEGIYTMFSRKTPPELVNRIVENLKKLERSGEMKRIRARYFLG</sequence>
<evidence type="ECO:0000313" key="3">
    <source>
        <dbReference type="EMBL" id="SFN11722.1"/>
    </source>
</evidence>
<dbReference type="Proteomes" id="UP000242869">
    <property type="component" value="Unassembled WGS sequence"/>
</dbReference>
<keyword evidence="4" id="KW-1185">Reference proteome</keyword>
<name>A0A1I4WEL7_9NEIS</name>
<accession>A0A1I4WEL7</accession>
<gene>
    <name evidence="3" type="ORF">SAMN05660284_00562</name>
</gene>
<dbReference type="STRING" id="83765.SAMN05660284_00562"/>
<dbReference type="SUPFAM" id="SSF53850">
    <property type="entry name" value="Periplasmic binding protein-like II"/>
    <property type="match status" value="1"/>
</dbReference>
<dbReference type="EMBL" id="FOVE01000003">
    <property type="protein sequence ID" value="SFN11722.1"/>
    <property type="molecule type" value="Genomic_DNA"/>
</dbReference>
<dbReference type="Gene3D" id="3.40.190.10">
    <property type="entry name" value="Periplasmic binding protein-like II"/>
    <property type="match status" value="2"/>
</dbReference>
<organism evidence="3 4">
    <name type="scientific">Formivibrio citricus</name>
    <dbReference type="NCBI Taxonomy" id="83765"/>
    <lineage>
        <taxon>Bacteria</taxon>
        <taxon>Pseudomonadati</taxon>
        <taxon>Pseudomonadota</taxon>
        <taxon>Betaproteobacteria</taxon>
        <taxon>Neisseriales</taxon>
        <taxon>Chitinibacteraceae</taxon>
        <taxon>Formivibrio</taxon>
    </lineage>
</organism>
<reference evidence="4" key="1">
    <citation type="submission" date="2016-10" db="EMBL/GenBank/DDBJ databases">
        <authorList>
            <person name="Varghese N."/>
            <person name="Submissions S."/>
        </authorList>
    </citation>
    <scope>NUCLEOTIDE SEQUENCE [LARGE SCALE GENOMIC DNA]</scope>
    <source>
        <strain evidence="4">DSM 6150</strain>
    </source>
</reference>
<feature type="domain" description="Solute-binding protein family 3/N-terminal" evidence="2">
    <location>
        <begin position="8"/>
        <end position="238"/>
    </location>
</feature>
<dbReference type="AlphaFoldDB" id="A0A1I4WEL7"/>
<evidence type="ECO:0000259" key="2">
    <source>
        <dbReference type="SMART" id="SM00062"/>
    </source>
</evidence>
<dbReference type="InterPro" id="IPR001638">
    <property type="entry name" value="Solute-binding_3/MltF_N"/>
</dbReference>
<proteinExistence type="predicted"/>
<keyword evidence="1" id="KW-0732">Signal</keyword>